<evidence type="ECO:0000313" key="4">
    <source>
        <dbReference type="EMBL" id="KIO28928.1"/>
    </source>
</evidence>
<dbReference type="Pfam" id="PF02179">
    <property type="entry name" value="BAG"/>
    <property type="match status" value="1"/>
</dbReference>
<accession>A0A0C3L595</accession>
<evidence type="ECO:0000256" key="1">
    <source>
        <dbReference type="SAM" id="Coils"/>
    </source>
</evidence>
<dbReference type="GO" id="GO:0051087">
    <property type="term" value="F:protein-folding chaperone binding"/>
    <property type="evidence" value="ECO:0007669"/>
    <property type="project" value="InterPro"/>
</dbReference>
<gene>
    <name evidence="4" type="ORF">M407DRAFT_175852</name>
</gene>
<dbReference type="Gene3D" id="1.20.58.120">
    <property type="entry name" value="BAG domain"/>
    <property type="match status" value="1"/>
</dbReference>
<feature type="region of interest" description="Disordered" evidence="2">
    <location>
        <begin position="1"/>
        <end position="23"/>
    </location>
</feature>
<feature type="compositionally biased region" description="Acidic residues" evidence="2">
    <location>
        <begin position="516"/>
        <end position="526"/>
    </location>
</feature>
<reference evidence="5" key="2">
    <citation type="submission" date="2015-01" db="EMBL/GenBank/DDBJ databases">
        <title>Evolutionary Origins and Diversification of the Mycorrhizal Mutualists.</title>
        <authorList>
            <consortium name="DOE Joint Genome Institute"/>
            <consortium name="Mycorrhizal Genomics Consortium"/>
            <person name="Kohler A."/>
            <person name="Kuo A."/>
            <person name="Nagy L.G."/>
            <person name="Floudas D."/>
            <person name="Copeland A."/>
            <person name="Barry K.W."/>
            <person name="Cichocki N."/>
            <person name="Veneault-Fourrey C."/>
            <person name="LaButti K."/>
            <person name="Lindquist E.A."/>
            <person name="Lipzen A."/>
            <person name="Lundell T."/>
            <person name="Morin E."/>
            <person name="Murat C."/>
            <person name="Riley R."/>
            <person name="Ohm R."/>
            <person name="Sun H."/>
            <person name="Tunlid A."/>
            <person name="Henrissat B."/>
            <person name="Grigoriev I.V."/>
            <person name="Hibbett D.S."/>
            <person name="Martin F."/>
        </authorList>
    </citation>
    <scope>NUCLEOTIDE SEQUENCE [LARGE SCALE GENOMIC DNA]</scope>
    <source>
        <strain evidence="5">MUT 4182</strain>
    </source>
</reference>
<feature type="compositionally biased region" description="Acidic residues" evidence="2">
    <location>
        <begin position="378"/>
        <end position="390"/>
    </location>
</feature>
<keyword evidence="5" id="KW-1185">Reference proteome</keyword>
<protein>
    <recommendedName>
        <fullName evidence="3">BAG domain-containing protein</fullName>
    </recommendedName>
</protein>
<feature type="region of interest" description="Disordered" evidence="2">
    <location>
        <begin position="147"/>
        <end position="220"/>
    </location>
</feature>
<name>A0A0C3L595_9AGAM</name>
<feature type="domain" description="BAG" evidence="3">
    <location>
        <begin position="270"/>
        <end position="315"/>
    </location>
</feature>
<keyword evidence="1" id="KW-0175">Coiled coil</keyword>
<reference evidence="4 5" key="1">
    <citation type="submission" date="2014-04" db="EMBL/GenBank/DDBJ databases">
        <authorList>
            <consortium name="DOE Joint Genome Institute"/>
            <person name="Kuo A."/>
            <person name="Girlanda M."/>
            <person name="Perotto S."/>
            <person name="Kohler A."/>
            <person name="Nagy L.G."/>
            <person name="Floudas D."/>
            <person name="Copeland A."/>
            <person name="Barry K.W."/>
            <person name="Cichocki N."/>
            <person name="Veneault-Fourrey C."/>
            <person name="LaButti K."/>
            <person name="Lindquist E.A."/>
            <person name="Lipzen A."/>
            <person name="Lundell T."/>
            <person name="Morin E."/>
            <person name="Murat C."/>
            <person name="Sun H."/>
            <person name="Tunlid A."/>
            <person name="Henrissat B."/>
            <person name="Grigoriev I.V."/>
            <person name="Hibbett D.S."/>
            <person name="Martin F."/>
            <person name="Nordberg H.P."/>
            <person name="Cantor M.N."/>
            <person name="Hua S.X."/>
        </authorList>
    </citation>
    <scope>NUCLEOTIDE SEQUENCE [LARGE SCALE GENOMIC DNA]</scope>
    <source>
        <strain evidence="4 5">MUT 4182</strain>
    </source>
</reference>
<sequence>MLFGQRPVSMFPGFTSRPEYSQPSLEERYYRQLAEDHNRRADAAMRLAQQERERAAREREIQALRERQYQEELARRSHLRQNTRRPHSQFFGTPDFGSPLDAFGGPFEGQNPRARAFEDRRRRQSHTDDVESKRFSAFLDHLFQHQDEDAEEEVPVPKKQARFDHTRPAARPRSQPPRPETTAKTSVPVNTQEDTHEKPVSTETSARSTPPPAASTPNSHAASFTSLNAIQSQFDALKAAFSFPANAEFASSSSPSDVPKLTYASVNVPIHQYENELVKLLTKLDAIESDGAESIRGARKALVIAVEKELSRLDEQKREVWAKSLPVEPDVASADPLESGPAAEPTPEDQGLPAPEASTDGETTLNAPVAAASVPLPESDDMELDVESEPADAHPIESASEEVPLQVVSEIAVPAVSSSLQPAEEAATSDNDDRTPSMSTNLFADTPEALADPASENDEEESSGEAGILVDEDSDSEVEAFIQVEEASPRISEAPLEKDGDVVGPREEVKLPTQEQVDDEDDFEML</sequence>
<feature type="compositionally biased region" description="Basic and acidic residues" evidence="2">
    <location>
        <begin position="115"/>
        <end position="132"/>
    </location>
</feature>
<organism evidence="4 5">
    <name type="scientific">Tulasnella calospora MUT 4182</name>
    <dbReference type="NCBI Taxonomy" id="1051891"/>
    <lineage>
        <taxon>Eukaryota</taxon>
        <taxon>Fungi</taxon>
        <taxon>Dikarya</taxon>
        <taxon>Basidiomycota</taxon>
        <taxon>Agaricomycotina</taxon>
        <taxon>Agaricomycetes</taxon>
        <taxon>Cantharellales</taxon>
        <taxon>Tulasnellaceae</taxon>
        <taxon>Tulasnella</taxon>
    </lineage>
</organism>
<evidence type="ECO:0000313" key="5">
    <source>
        <dbReference type="Proteomes" id="UP000054248"/>
    </source>
</evidence>
<dbReference type="HOGENOM" id="CLU_442917_0_0_1"/>
<feature type="region of interest" description="Disordered" evidence="2">
    <location>
        <begin position="71"/>
        <end position="132"/>
    </location>
</feature>
<proteinExistence type="predicted"/>
<feature type="region of interest" description="Disordered" evidence="2">
    <location>
        <begin position="324"/>
        <end position="402"/>
    </location>
</feature>
<dbReference type="Proteomes" id="UP000054248">
    <property type="component" value="Unassembled WGS sequence"/>
</dbReference>
<evidence type="ECO:0000259" key="3">
    <source>
        <dbReference type="Pfam" id="PF02179"/>
    </source>
</evidence>
<dbReference type="SUPFAM" id="SSF63491">
    <property type="entry name" value="BAG domain"/>
    <property type="match status" value="1"/>
</dbReference>
<feature type="compositionally biased region" description="Polar residues" evidence="2">
    <location>
        <begin position="182"/>
        <end position="192"/>
    </location>
</feature>
<dbReference type="EMBL" id="KN822989">
    <property type="protein sequence ID" value="KIO28928.1"/>
    <property type="molecule type" value="Genomic_DNA"/>
</dbReference>
<feature type="coiled-coil region" evidence="1">
    <location>
        <begin position="34"/>
        <end position="67"/>
    </location>
</feature>
<dbReference type="OrthoDB" id="333905at2759"/>
<feature type="compositionally biased region" description="Basic residues" evidence="2">
    <location>
        <begin position="76"/>
        <end position="87"/>
    </location>
</feature>
<dbReference type="STRING" id="1051891.A0A0C3L595"/>
<dbReference type="InterPro" id="IPR003103">
    <property type="entry name" value="BAG_domain"/>
</dbReference>
<feature type="compositionally biased region" description="Basic and acidic residues" evidence="2">
    <location>
        <begin position="495"/>
        <end position="510"/>
    </location>
</feature>
<dbReference type="AlphaFoldDB" id="A0A0C3L595"/>
<dbReference type="InterPro" id="IPR036533">
    <property type="entry name" value="BAG_dom_sf"/>
</dbReference>
<feature type="region of interest" description="Disordered" evidence="2">
    <location>
        <begin position="415"/>
        <end position="526"/>
    </location>
</feature>
<evidence type="ECO:0000256" key="2">
    <source>
        <dbReference type="SAM" id="MobiDB-lite"/>
    </source>
</evidence>